<reference evidence="2" key="2">
    <citation type="submission" date="1999-06" db="EMBL/GenBank/DDBJ databases">
        <title>Sequencing and analysis of genes involved in the biosynthesis of a vancomycin group antibiotic.</title>
        <authorList>
            <person name="van Wageningen A."/>
            <person name="Kirkpatrick P."/>
            <person name="Williams D."/>
            <person name="Harris B."/>
            <person name="Kershaw J."/>
            <person name="Lennard N."/>
            <person name="Jones M."/>
            <person name="Jones S."/>
            <person name="Solenberg P."/>
        </authorList>
    </citation>
    <scope>NUCLEOTIDE SEQUENCE</scope>
    <source>
        <strain evidence="2">A3</strain>
    </source>
</reference>
<feature type="region of interest" description="Disordered" evidence="1">
    <location>
        <begin position="42"/>
        <end position="127"/>
    </location>
</feature>
<feature type="compositionally biased region" description="Basic and acidic residues" evidence="1">
    <location>
        <begin position="78"/>
        <end position="87"/>
    </location>
</feature>
<reference evidence="2" key="1">
    <citation type="submission" date="1999-05" db="EMBL/GenBank/DDBJ databases">
        <authorList>
            <person name="Bentley S.D."/>
            <person name="Parkhill J."/>
            <person name="Barrell B.G."/>
            <person name="Rajandream M.A."/>
        </authorList>
    </citation>
    <scope>NUCLEOTIDE SEQUENCE</scope>
    <source>
        <strain evidence="2">A3</strain>
    </source>
</reference>
<gene>
    <name evidence="2" type="primary">CZA382.08</name>
</gene>
<protein>
    <submittedName>
        <fullName evidence="2">Uncharacterized protein CZA382.08</fullName>
    </submittedName>
</protein>
<name>Q9XBE3_AMYOR</name>
<reference evidence="2" key="3">
    <citation type="submission" date="1999-06" db="EMBL/GenBank/DDBJ databases">
        <authorList>
            <person name="Lennard N."/>
            <person name="Harris B."/>
        </authorList>
    </citation>
    <scope>NUCLEOTIDE SEQUENCE</scope>
    <source>
        <strain evidence="2">A3</strain>
    </source>
</reference>
<dbReference type="EMBL" id="AL078635">
    <property type="protein sequence ID" value="CAB45029.1"/>
    <property type="molecule type" value="Genomic_DNA"/>
</dbReference>
<accession>Q9XBE3</accession>
<evidence type="ECO:0000313" key="2">
    <source>
        <dbReference type="EMBL" id="CAB45029.1"/>
    </source>
</evidence>
<organism evidence="2">
    <name type="scientific">Amycolatopsis orientalis</name>
    <name type="common">Nocardia orientalis</name>
    <dbReference type="NCBI Taxonomy" id="31958"/>
    <lineage>
        <taxon>Bacteria</taxon>
        <taxon>Bacillati</taxon>
        <taxon>Actinomycetota</taxon>
        <taxon>Actinomycetes</taxon>
        <taxon>Pseudonocardiales</taxon>
        <taxon>Pseudonocardiaceae</taxon>
        <taxon>Amycolatopsis</taxon>
    </lineage>
</organism>
<dbReference type="AlphaFoldDB" id="Q9XBE3"/>
<evidence type="ECO:0000256" key="1">
    <source>
        <dbReference type="SAM" id="MobiDB-lite"/>
    </source>
</evidence>
<proteinExistence type="predicted"/>
<feature type="compositionally biased region" description="Basic and acidic residues" evidence="1">
    <location>
        <begin position="99"/>
        <end position="110"/>
    </location>
</feature>
<sequence>MGPDAQRPELVEGERAIRETLDHLLDPVELGVPVRVGGFLPGLGALEGDAAASEQTPQRLTADLDQPAGGGAQVGGEFADRPAREGAGRVSPGGWWPSPRRDRPGQDRVGGDGLPPTEGPDRPDRSH</sequence>